<name>A0A161R552_9PROT</name>
<accession>A0A161R552</accession>
<sequence>MSVQPFVVATIAALRSVAGAERVDTFVQGYYAAGDGGGGWFRYDPAETSPDNGGTVIAPTDGVGRWLRVLPEPNLLKVVWFGAKGDGQTDDTDAIQRALDALEPFDVLDFSMPSGPVTRPHYLVSPPDGREHALVLATNDVTLRGCPGFRAPMIRCVTANSVTLRIEERGIGIQGLTFEGDGDIGDAGTSGTSTAILWRLSSARYPADTDSQIIDCRFFKMHQALDILGRNVEIRDNAFVSMRRCITVSTTVNTWPDPETGQVTPFIEHLRGIRILSNRFHTIGNNSADPRKGEAACIWIDAIQPTPAVEPPEEDPFADIGSYVFSNVIHGNFADYARRFYVGPAKRVDIQDNHIIFGRSGGPDDEFPGVISLRDSDPRTPKTRGWRVAGNVIAVTTGNLETGPGIWCEASNGIIADNVLSGMTGEAIRLLPAAGNVTVRGNLIDDVSHEWVAGRWQDGGRDAILVESTGAWIDDNRINASNPHRIRHGIHVAGQGSATIGRNHIQTSHLTGQAIYAAPGAAVILGDAENLADHAAPVDRARRRIFGTSRLSPVLRTVDVGTVIDVAAAAPGAFAGRICVEAGTTGSVSFAATPGGLSLTAAPADAATLRIGDIVDIGADTAGRRVAAIADGTITLETETTETADPATVSLHPPRWASRDQVNLRAALYWTPGTVAAGATLVSPVIPVPGGQWPNGFLLMAPPALLPEGLIAQAFMSGPGEAKLRLTNVTTAGLTAPAGTWRVRVLNDAVDE</sequence>
<gene>
    <name evidence="1" type="ORF">AUP44_25950</name>
</gene>
<evidence type="ECO:0000313" key="2">
    <source>
        <dbReference type="Proteomes" id="UP000075787"/>
    </source>
</evidence>
<dbReference type="GeneID" id="97242587"/>
<dbReference type="RefSeq" id="WP_062763357.1">
    <property type="nucleotide sequence ID" value="NZ_CP121045.1"/>
</dbReference>
<dbReference type="SMART" id="SM00710">
    <property type="entry name" value="PbH1"/>
    <property type="match status" value="6"/>
</dbReference>
<evidence type="ECO:0000313" key="1">
    <source>
        <dbReference type="EMBL" id="KYO54004.1"/>
    </source>
</evidence>
<dbReference type="Proteomes" id="UP000075787">
    <property type="component" value="Unassembled WGS sequence"/>
</dbReference>
<dbReference type="AlphaFoldDB" id="A0A161R552"/>
<dbReference type="InterPro" id="IPR006626">
    <property type="entry name" value="PbH1"/>
</dbReference>
<dbReference type="EMBL" id="LPZR01000099">
    <property type="protein sequence ID" value="KYO54004.1"/>
    <property type="molecule type" value="Genomic_DNA"/>
</dbReference>
<comment type="caution">
    <text evidence="1">The sequence shown here is derived from an EMBL/GenBank/DDBJ whole genome shotgun (WGS) entry which is preliminary data.</text>
</comment>
<dbReference type="InterPro" id="IPR011050">
    <property type="entry name" value="Pectin_lyase_fold/virulence"/>
</dbReference>
<proteinExistence type="predicted"/>
<organism evidence="1 2">
    <name type="scientific">Tistrella mobilis</name>
    <dbReference type="NCBI Taxonomy" id="171437"/>
    <lineage>
        <taxon>Bacteria</taxon>
        <taxon>Pseudomonadati</taxon>
        <taxon>Pseudomonadota</taxon>
        <taxon>Alphaproteobacteria</taxon>
        <taxon>Geminicoccales</taxon>
        <taxon>Geminicoccaceae</taxon>
        <taxon>Tistrella</taxon>
    </lineage>
</organism>
<dbReference type="Gene3D" id="2.160.20.10">
    <property type="entry name" value="Single-stranded right-handed beta-helix, Pectin lyase-like"/>
    <property type="match status" value="1"/>
</dbReference>
<protein>
    <recommendedName>
        <fullName evidence="3">Right handed beta helix domain-containing protein</fullName>
    </recommendedName>
</protein>
<reference evidence="1 2" key="1">
    <citation type="submission" date="2015-12" db="EMBL/GenBank/DDBJ databases">
        <title>Genome sequence of Tistrella mobilis MCCC 1A02139.</title>
        <authorList>
            <person name="Lu L."/>
            <person name="Lai Q."/>
            <person name="Shao Z."/>
            <person name="Qian P."/>
        </authorList>
    </citation>
    <scope>NUCLEOTIDE SEQUENCE [LARGE SCALE GENOMIC DNA]</scope>
    <source>
        <strain evidence="1 2">MCCC 1A02139</strain>
    </source>
</reference>
<dbReference type="OrthoDB" id="8978094at2"/>
<evidence type="ECO:0008006" key="3">
    <source>
        <dbReference type="Google" id="ProtNLM"/>
    </source>
</evidence>
<dbReference type="SUPFAM" id="SSF51126">
    <property type="entry name" value="Pectin lyase-like"/>
    <property type="match status" value="2"/>
</dbReference>
<dbReference type="InterPro" id="IPR012334">
    <property type="entry name" value="Pectin_lyas_fold"/>
</dbReference>